<protein>
    <submittedName>
        <fullName evidence="8">Hydroxyacid dehydrogenase</fullName>
    </submittedName>
</protein>
<sequence length="359" mass="39078">MPDQGPRIDSLTARRRRAEERNAMNEPDRRPTALLVMEEERRADVYPHEVLAEIERLVHLRRPPLTRQRLAEDPDVLRDVDVLLTGWGAPVLDAAFLSHAPRLRAVLVAAGSVRHLTTPEFWARGVPIVSAAAANAVPVAEFTLAQVLLGLKQVHRITREVASSRRFPHNPQVPGAYRSRVGLLGLGHIGRLVASHLGRFDIEVLATDPVASPDTARRAGVRLVGIEELFATSHVVSLHAPLLPETRGTIGSRLLNSLGPGATLINTARGALIDETAAAEVLRARPDLTAVLDVTHPEPPAHDSPLFTLPNVVLTPHLGGALGAERHRLGALVLDELRRFIHDQPLQHAIDPDRATTLA</sequence>
<name>A0ABW1GTD4_9ACTN</name>
<evidence type="ECO:0000259" key="7">
    <source>
        <dbReference type="Pfam" id="PF02826"/>
    </source>
</evidence>
<feature type="domain" description="D-isomer specific 2-hydroxyacid dehydrogenase NAD-binding" evidence="7">
    <location>
        <begin position="145"/>
        <end position="319"/>
    </location>
</feature>
<feature type="region of interest" description="Disordered" evidence="5">
    <location>
        <begin position="1"/>
        <end position="31"/>
    </location>
</feature>
<keyword evidence="3" id="KW-0520">NAD</keyword>
<dbReference type="Pfam" id="PF02826">
    <property type="entry name" value="2-Hacid_dh_C"/>
    <property type="match status" value="1"/>
</dbReference>
<dbReference type="InterPro" id="IPR006139">
    <property type="entry name" value="D-isomer_2_OHA_DH_cat_dom"/>
</dbReference>
<comment type="caution">
    <text evidence="8">The sequence shown here is derived from an EMBL/GenBank/DDBJ whole genome shotgun (WGS) entry which is preliminary data.</text>
</comment>
<dbReference type="SUPFAM" id="SSF52283">
    <property type="entry name" value="Formate/glycerate dehydrogenase catalytic domain-like"/>
    <property type="match status" value="1"/>
</dbReference>
<dbReference type="Pfam" id="PF00389">
    <property type="entry name" value="2-Hacid_dh"/>
    <property type="match status" value="1"/>
</dbReference>
<dbReference type="InterPro" id="IPR006140">
    <property type="entry name" value="D-isomer_DH_NAD-bd"/>
</dbReference>
<dbReference type="RefSeq" id="WP_344515645.1">
    <property type="nucleotide sequence ID" value="NZ_BAAATU010000034.1"/>
</dbReference>
<evidence type="ECO:0000256" key="4">
    <source>
        <dbReference type="RuleBase" id="RU003719"/>
    </source>
</evidence>
<accession>A0ABW1GTD4</accession>
<evidence type="ECO:0000256" key="1">
    <source>
        <dbReference type="ARBA" id="ARBA00005854"/>
    </source>
</evidence>
<evidence type="ECO:0000313" key="8">
    <source>
        <dbReference type="EMBL" id="MFC5916804.1"/>
    </source>
</evidence>
<evidence type="ECO:0000259" key="6">
    <source>
        <dbReference type="Pfam" id="PF00389"/>
    </source>
</evidence>
<feature type="compositionally biased region" description="Basic and acidic residues" evidence="5">
    <location>
        <begin position="17"/>
        <end position="31"/>
    </location>
</feature>
<evidence type="ECO:0000256" key="2">
    <source>
        <dbReference type="ARBA" id="ARBA00023002"/>
    </source>
</evidence>
<feature type="domain" description="D-isomer specific 2-hydroxyacid dehydrogenase catalytic" evidence="6">
    <location>
        <begin position="76"/>
        <end position="350"/>
    </location>
</feature>
<dbReference type="EMBL" id="JBHSPU010000022">
    <property type="protein sequence ID" value="MFC5916804.1"/>
    <property type="molecule type" value="Genomic_DNA"/>
</dbReference>
<dbReference type="SUPFAM" id="SSF51735">
    <property type="entry name" value="NAD(P)-binding Rossmann-fold domains"/>
    <property type="match status" value="1"/>
</dbReference>
<proteinExistence type="inferred from homology"/>
<organism evidence="8 9">
    <name type="scientific">Streptomyces pulveraceus</name>
    <dbReference type="NCBI Taxonomy" id="68258"/>
    <lineage>
        <taxon>Bacteria</taxon>
        <taxon>Bacillati</taxon>
        <taxon>Actinomycetota</taxon>
        <taxon>Actinomycetes</taxon>
        <taxon>Kitasatosporales</taxon>
        <taxon>Streptomycetaceae</taxon>
        <taxon>Streptomyces</taxon>
    </lineage>
</organism>
<keyword evidence="9" id="KW-1185">Reference proteome</keyword>
<gene>
    <name evidence="8" type="ORF">ACFP1B_25760</name>
</gene>
<reference evidence="9" key="1">
    <citation type="journal article" date="2019" name="Int. J. Syst. Evol. Microbiol.">
        <title>The Global Catalogue of Microorganisms (GCM) 10K type strain sequencing project: providing services to taxonomists for standard genome sequencing and annotation.</title>
        <authorList>
            <consortium name="The Broad Institute Genomics Platform"/>
            <consortium name="The Broad Institute Genome Sequencing Center for Infectious Disease"/>
            <person name="Wu L."/>
            <person name="Ma J."/>
        </authorList>
    </citation>
    <scope>NUCLEOTIDE SEQUENCE [LARGE SCALE GENOMIC DNA]</scope>
    <source>
        <strain evidence="9">JCM 4147</strain>
    </source>
</reference>
<dbReference type="Gene3D" id="3.40.50.720">
    <property type="entry name" value="NAD(P)-binding Rossmann-like Domain"/>
    <property type="match status" value="2"/>
</dbReference>
<keyword evidence="2 4" id="KW-0560">Oxidoreductase</keyword>
<evidence type="ECO:0000256" key="3">
    <source>
        <dbReference type="ARBA" id="ARBA00023027"/>
    </source>
</evidence>
<dbReference type="Proteomes" id="UP001596200">
    <property type="component" value="Unassembled WGS sequence"/>
</dbReference>
<dbReference type="InterPro" id="IPR036291">
    <property type="entry name" value="NAD(P)-bd_dom_sf"/>
</dbReference>
<comment type="similarity">
    <text evidence="1 4">Belongs to the D-isomer specific 2-hydroxyacid dehydrogenase family.</text>
</comment>
<dbReference type="InterPro" id="IPR050223">
    <property type="entry name" value="D-isomer_2-hydroxyacid_DH"/>
</dbReference>
<dbReference type="PANTHER" id="PTHR10996">
    <property type="entry name" value="2-HYDROXYACID DEHYDROGENASE-RELATED"/>
    <property type="match status" value="1"/>
</dbReference>
<evidence type="ECO:0000256" key="5">
    <source>
        <dbReference type="SAM" id="MobiDB-lite"/>
    </source>
</evidence>
<dbReference type="PANTHER" id="PTHR10996:SF178">
    <property type="entry name" value="2-HYDROXYACID DEHYDROGENASE YGL185C-RELATED"/>
    <property type="match status" value="1"/>
</dbReference>
<dbReference type="CDD" id="cd12167">
    <property type="entry name" value="2-Hacid_dh_8"/>
    <property type="match status" value="1"/>
</dbReference>
<evidence type="ECO:0000313" key="9">
    <source>
        <dbReference type="Proteomes" id="UP001596200"/>
    </source>
</evidence>